<feature type="domain" description="T-SNARE coiled-coil homology" evidence="10">
    <location>
        <begin position="256"/>
        <end position="318"/>
    </location>
</feature>
<protein>
    <recommendedName>
        <fullName evidence="10">t-SNARE coiled-coil homology domain-containing protein</fullName>
    </recommendedName>
</protein>
<dbReference type="Proteomes" id="UP000095085">
    <property type="component" value="Unassembled WGS sequence"/>
</dbReference>
<reference evidence="12" key="1">
    <citation type="submission" date="2016-05" db="EMBL/GenBank/DDBJ databases">
        <title>Comparative genomics of biotechnologically important yeasts.</title>
        <authorList>
            <consortium name="DOE Joint Genome Institute"/>
            <person name="Riley R."/>
            <person name="Haridas S."/>
            <person name="Wolfe K.H."/>
            <person name="Lopes M.R."/>
            <person name="Hittinger C.T."/>
            <person name="Goker M."/>
            <person name="Salamov A."/>
            <person name="Wisecaver J."/>
            <person name="Long T.M."/>
            <person name="Aerts A.L."/>
            <person name="Barry K."/>
            <person name="Choi C."/>
            <person name="Clum A."/>
            <person name="Coughlan A.Y."/>
            <person name="Deshpande S."/>
            <person name="Douglass A.P."/>
            <person name="Hanson S.J."/>
            <person name="Klenk H.-P."/>
            <person name="Labutti K."/>
            <person name="Lapidus A."/>
            <person name="Lindquist E."/>
            <person name="Lipzen A."/>
            <person name="Meier-Kolthoff J.P."/>
            <person name="Ohm R.A."/>
            <person name="Otillar R.P."/>
            <person name="Pangilinan J."/>
            <person name="Peng Y."/>
            <person name="Rokas A."/>
            <person name="Rosa C.A."/>
            <person name="Scheuner C."/>
            <person name="Sibirny A.A."/>
            <person name="Slot J.C."/>
            <person name="Stielow J.B."/>
            <person name="Sun H."/>
            <person name="Kurtzman C.P."/>
            <person name="Blackwell M."/>
            <person name="Grigoriev I.V."/>
            <person name="Jeffries T.W."/>
        </authorList>
    </citation>
    <scope>NUCLEOTIDE SEQUENCE [LARGE SCALE GENOMIC DNA]</scope>
    <source>
        <strain evidence="12">NRRL Y-1933</strain>
    </source>
</reference>
<keyword evidence="4 9" id="KW-0812">Transmembrane</keyword>
<evidence type="ECO:0000313" key="11">
    <source>
        <dbReference type="EMBL" id="ODV68850.1"/>
    </source>
</evidence>
<gene>
    <name evidence="11" type="ORF">HYPBUDRAFT_105147</name>
</gene>
<comment type="similarity">
    <text evidence="2">Belongs to the syntaxin family.</text>
</comment>
<comment type="subcellular location">
    <subcellularLocation>
        <location evidence="1">Membrane</location>
        <topology evidence="1">Single-pass type IV membrane protein</topology>
    </subcellularLocation>
</comment>
<evidence type="ECO:0000256" key="4">
    <source>
        <dbReference type="ARBA" id="ARBA00022692"/>
    </source>
</evidence>
<evidence type="ECO:0000256" key="7">
    <source>
        <dbReference type="ARBA" id="ARBA00023054"/>
    </source>
</evidence>
<dbReference type="EMBL" id="KV454539">
    <property type="protein sequence ID" value="ODV68850.1"/>
    <property type="molecule type" value="Genomic_DNA"/>
</dbReference>
<keyword evidence="8 9" id="KW-0472">Membrane</keyword>
<evidence type="ECO:0000256" key="8">
    <source>
        <dbReference type="ARBA" id="ARBA00023136"/>
    </source>
</evidence>
<evidence type="ECO:0000256" key="2">
    <source>
        <dbReference type="ARBA" id="ARBA00009063"/>
    </source>
</evidence>
<evidence type="ECO:0000256" key="6">
    <source>
        <dbReference type="ARBA" id="ARBA00022989"/>
    </source>
</evidence>
<dbReference type="PROSITE" id="PS50192">
    <property type="entry name" value="T_SNARE"/>
    <property type="match status" value="1"/>
</dbReference>
<name>A0A1E4RNK1_9ASCO</name>
<dbReference type="STRING" id="984485.A0A1E4RNK1"/>
<dbReference type="GO" id="GO:0005783">
    <property type="term" value="C:endoplasmic reticulum"/>
    <property type="evidence" value="ECO:0007669"/>
    <property type="project" value="TreeGrafter"/>
</dbReference>
<keyword evidence="5" id="KW-0653">Protein transport</keyword>
<feature type="transmembrane region" description="Helical" evidence="9">
    <location>
        <begin position="326"/>
        <end position="346"/>
    </location>
</feature>
<dbReference type="GO" id="GO:0031201">
    <property type="term" value="C:SNARE complex"/>
    <property type="evidence" value="ECO:0007669"/>
    <property type="project" value="TreeGrafter"/>
</dbReference>
<dbReference type="PANTHER" id="PTHR15959">
    <property type="entry name" value="SYNTAXIN-18"/>
    <property type="match status" value="1"/>
</dbReference>
<evidence type="ECO:0000259" key="10">
    <source>
        <dbReference type="PROSITE" id="PS50192"/>
    </source>
</evidence>
<keyword evidence="6 9" id="KW-1133">Transmembrane helix</keyword>
<dbReference type="Gene3D" id="1.20.5.110">
    <property type="match status" value="1"/>
</dbReference>
<dbReference type="InterPro" id="IPR000727">
    <property type="entry name" value="T_SNARE_dom"/>
</dbReference>
<evidence type="ECO:0000256" key="1">
    <source>
        <dbReference type="ARBA" id="ARBA00004211"/>
    </source>
</evidence>
<keyword evidence="12" id="KW-1185">Reference proteome</keyword>
<evidence type="ECO:0000256" key="9">
    <source>
        <dbReference type="SAM" id="Phobius"/>
    </source>
</evidence>
<dbReference type="GO" id="GO:0015031">
    <property type="term" value="P:protein transport"/>
    <property type="evidence" value="ECO:0007669"/>
    <property type="project" value="UniProtKB-KW"/>
</dbReference>
<organism evidence="11 12">
    <name type="scientific">Hyphopichia burtonii NRRL Y-1933</name>
    <dbReference type="NCBI Taxonomy" id="984485"/>
    <lineage>
        <taxon>Eukaryota</taxon>
        <taxon>Fungi</taxon>
        <taxon>Dikarya</taxon>
        <taxon>Ascomycota</taxon>
        <taxon>Saccharomycotina</taxon>
        <taxon>Pichiomycetes</taxon>
        <taxon>Debaryomycetaceae</taxon>
        <taxon>Hyphopichia</taxon>
    </lineage>
</organism>
<keyword evidence="3" id="KW-0813">Transport</keyword>
<proteinExistence type="inferred from homology"/>
<dbReference type="AlphaFoldDB" id="A0A1E4RNK1"/>
<dbReference type="OrthoDB" id="342981at2759"/>
<dbReference type="Pfam" id="PF10496">
    <property type="entry name" value="Syntaxin-18_N"/>
    <property type="match status" value="1"/>
</dbReference>
<dbReference type="RefSeq" id="XP_020077917.1">
    <property type="nucleotide sequence ID" value="XM_020218393.1"/>
</dbReference>
<dbReference type="PANTHER" id="PTHR15959:SF0">
    <property type="entry name" value="SYNTAXIN-18"/>
    <property type="match status" value="1"/>
</dbReference>
<evidence type="ECO:0000313" key="12">
    <source>
        <dbReference type="Proteomes" id="UP000095085"/>
    </source>
</evidence>
<evidence type="ECO:0000256" key="3">
    <source>
        <dbReference type="ARBA" id="ARBA00022448"/>
    </source>
</evidence>
<dbReference type="GeneID" id="30992943"/>
<dbReference type="GO" id="GO:0006890">
    <property type="term" value="P:retrograde vesicle-mediated transport, Golgi to endoplasmic reticulum"/>
    <property type="evidence" value="ECO:0007669"/>
    <property type="project" value="TreeGrafter"/>
</dbReference>
<keyword evidence="7" id="KW-0175">Coiled coil</keyword>
<dbReference type="InterPro" id="IPR019529">
    <property type="entry name" value="Syntaxin-18_N"/>
</dbReference>
<accession>A0A1E4RNK1</accession>
<evidence type="ECO:0000256" key="5">
    <source>
        <dbReference type="ARBA" id="ARBA00022927"/>
    </source>
</evidence>
<sequence>MTDLTPTFKKYVDIVQHEIGHSIEKDQNQNKTRQLQHQKRVHERFTINDTFIKETKELYSHLVVLSEFLVSIKSTYLSTNDDYSNHLRSNRSLTLNDKNKVDEDFKFKIHELYEKLKLLQTYEKKRQEAVESNKSKSLFNGIFGGADFDDDELFLTTIGIHRTLILKLLNEVANSVNKKFESMQRKRYEREKQLNLLNFQNLEDDLDLNYSNDVPPSFENSYNEIELQEQNSSFSGLQELSQQQIQELDSENQEFLALKTNQLKQVEKLHNSMIDIVSLQAELTYQLETQSDQITNLLDNQSQVEVDLKMGNQNLNKATTRNKKGANLIILTCFILGFLLLFVDYISF</sequence>